<dbReference type="OrthoDB" id="6160824at2759"/>
<feature type="region of interest" description="Disordered" evidence="2">
    <location>
        <begin position="1"/>
        <end position="24"/>
    </location>
</feature>
<evidence type="ECO:0000256" key="2">
    <source>
        <dbReference type="SAM" id="MobiDB-lite"/>
    </source>
</evidence>
<dbReference type="PROSITE" id="PS50104">
    <property type="entry name" value="TIR"/>
    <property type="match status" value="1"/>
</dbReference>
<dbReference type="InterPro" id="IPR000157">
    <property type="entry name" value="TIR_dom"/>
</dbReference>
<feature type="domain" description="TIR" evidence="3">
    <location>
        <begin position="44"/>
        <end position="174"/>
    </location>
</feature>
<sequence length="253" mass="28795">MASNSMGLEEEPIMPLEGKRSRPQWRPVARRVEYHDDDEDTKPKRYDVFINHRGADTKRTVARLLYDQLEHLSGGAIRSFLDNMSMRPGDHLEESIFGAVRECGLAVAIFSKRYCDSDYCLRELAALVEARKTIIPVFYDVQPSDLVLPPELLESGEHPPRDIERFRFALREAKRTAGLGLTYDHATEYVPYYTPAVISAFISCHCRHSRMTGLFSACSDLAELVSAIANAVMERIQEMQSAQQPRQMIVSRL</sequence>
<evidence type="ECO:0000259" key="3">
    <source>
        <dbReference type="PROSITE" id="PS50104"/>
    </source>
</evidence>
<feature type="non-terminal residue" evidence="4">
    <location>
        <position position="1"/>
    </location>
</feature>
<keyword evidence="1" id="KW-0520">NAD</keyword>
<comment type="caution">
    <text evidence="4">The sequence shown here is derived from an EMBL/GenBank/DDBJ whole genome shotgun (WGS) entry which is preliminary data.</text>
</comment>
<proteinExistence type="predicted"/>
<dbReference type="PANTHER" id="PTHR32009">
    <property type="entry name" value="TMV RESISTANCE PROTEIN N-LIKE"/>
    <property type="match status" value="1"/>
</dbReference>
<dbReference type="AlphaFoldDB" id="A0A5J9VMK6"/>
<gene>
    <name evidence="4" type="ORF">EJB05_18776</name>
</gene>
<evidence type="ECO:0000313" key="4">
    <source>
        <dbReference type="EMBL" id="TVU36827.1"/>
    </source>
</evidence>
<organism evidence="4 5">
    <name type="scientific">Eragrostis curvula</name>
    <name type="common">weeping love grass</name>
    <dbReference type="NCBI Taxonomy" id="38414"/>
    <lineage>
        <taxon>Eukaryota</taxon>
        <taxon>Viridiplantae</taxon>
        <taxon>Streptophyta</taxon>
        <taxon>Embryophyta</taxon>
        <taxon>Tracheophyta</taxon>
        <taxon>Spermatophyta</taxon>
        <taxon>Magnoliopsida</taxon>
        <taxon>Liliopsida</taxon>
        <taxon>Poales</taxon>
        <taxon>Poaceae</taxon>
        <taxon>PACMAD clade</taxon>
        <taxon>Chloridoideae</taxon>
        <taxon>Eragrostideae</taxon>
        <taxon>Eragrostidinae</taxon>
        <taxon>Eragrostis</taxon>
    </lineage>
</organism>
<keyword evidence="5" id="KW-1185">Reference proteome</keyword>
<dbReference type="Pfam" id="PF13676">
    <property type="entry name" value="TIR_2"/>
    <property type="match status" value="1"/>
</dbReference>
<dbReference type="Gene3D" id="3.40.50.10140">
    <property type="entry name" value="Toll/interleukin-1 receptor homology (TIR) domain"/>
    <property type="match status" value="1"/>
</dbReference>
<evidence type="ECO:0000256" key="1">
    <source>
        <dbReference type="ARBA" id="ARBA00023027"/>
    </source>
</evidence>
<dbReference type="SUPFAM" id="SSF52200">
    <property type="entry name" value="Toll/Interleukin receptor TIR domain"/>
    <property type="match status" value="1"/>
</dbReference>
<evidence type="ECO:0000313" key="5">
    <source>
        <dbReference type="Proteomes" id="UP000324897"/>
    </source>
</evidence>
<dbReference type="EMBL" id="RWGY01000009">
    <property type="protein sequence ID" value="TVU36827.1"/>
    <property type="molecule type" value="Genomic_DNA"/>
</dbReference>
<dbReference type="PANTHER" id="PTHR32009:SF131">
    <property type="entry name" value="OS07G0566800 PROTEIN"/>
    <property type="match status" value="1"/>
</dbReference>
<dbReference type="SMART" id="SM00255">
    <property type="entry name" value="TIR"/>
    <property type="match status" value="1"/>
</dbReference>
<protein>
    <recommendedName>
        <fullName evidence="3">TIR domain-containing protein</fullName>
    </recommendedName>
</protein>
<accession>A0A5J9VMK6</accession>
<reference evidence="4 5" key="1">
    <citation type="journal article" date="2019" name="Sci. Rep.">
        <title>A high-quality genome of Eragrostis curvula grass provides insights into Poaceae evolution and supports new strategies to enhance forage quality.</title>
        <authorList>
            <person name="Carballo J."/>
            <person name="Santos B.A.C.M."/>
            <person name="Zappacosta D."/>
            <person name="Garbus I."/>
            <person name="Selva J.P."/>
            <person name="Gallo C.A."/>
            <person name="Diaz A."/>
            <person name="Albertini E."/>
            <person name="Caccamo M."/>
            <person name="Echenique V."/>
        </authorList>
    </citation>
    <scope>NUCLEOTIDE SEQUENCE [LARGE SCALE GENOMIC DNA]</scope>
    <source>
        <strain evidence="5">cv. Victoria</strain>
        <tissue evidence="4">Leaf</tissue>
    </source>
</reference>
<dbReference type="InterPro" id="IPR035897">
    <property type="entry name" value="Toll_tir_struct_dom_sf"/>
</dbReference>
<dbReference type="Gramene" id="TVU36827">
    <property type="protein sequence ID" value="TVU36827"/>
    <property type="gene ID" value="EJB05_18776"/>
</dbReference>
<name>A0A5J9VMK6_9POAL</name>
<dbReference type="Proteomes" id="UP000324897">
    <property type="component" value="Unassembled WGS sequence"/>
</dbReference>
<dbReference type="GO" id="GO:0007165">
    <property type="term" value="P:signal transduction"/>
    <property type="evidence" value="ECO:0007669"/>
    <property type="project" value="InterPro"/>
</dbReference>